<organism evidence="2 3">
    <name type="scientific">Trichoderma harzianum</name>
    <name type="common">Hypocrea lixii</name>
    <dbReference type="NCBI Taxonomy" id="5544"/>
    <lineage>
        <taxon>Eukaryota</taxon>
        <taxon>Fungi</taxon>
        <taxon>Dikarya</taxon>
        <taxon>Ascomycota</taxon>
        <taxon>Pezizomycotina</taxon>
        <taxon>Sordariomycetes</taxon>
        <taxon>Hypocreomycetidae</taxon>
        <taxon>Hypocreales</taxon>
        <taxon>Hypocreaceae</taxon>
        <taxon>Trichoderma</taxon>
    </lineage>
</organism>
<feature type="region of interest" description="Disordered" evidence="1">
    <location>
        <begin position="1"/>
        <end position="22"/>
    </location>
</feature>
<gene>
    <name evidence="2" type="ORF">THARTR1_00905</name>
</gene>
<comment type="caution">
    <text evidence="2">The sequence shown here is derived from an EMBL/GenBank/DDBJ whole genome shotgun (WGS) entry which is preliminary data.</text>
</comment>
<proteinExistence type="predicted"/>
<reference evidence="2 3" key="1">
    <citation type="submission" date="2017-02" db="EMBL/GenBank/DDBJ databases">
        <title>Genomes of Trichoderma spp. with biocontrol activity.</title>
        <authorList>
            <person name="Gardiner D."/>
            <person name="Kazan K."/>
            <person name="Vos C."/>
            <person name="Harvey P."/>
        </authorList>
    </citation>
    <scope>NUCLEOTIDE SEQUENCE [LARGE SCALE GENOMIC DNA]</scope>
    <source>
        <strain evidence="2 3">Tr1</strain>
    </source>
</reference>
<dbReference type="AlphaFoldDB" id="A0A2K0UNT0"/>
<protein>
    <submittedName>
        <fullName evidence="2">Uncharacterized protein</fullName>
    </submittedName>
</protein>
<evidence type="ECO:0000256" key="1">
    <source>
        <dbReference type="SAM" id="MobiDB-lite"/>
    </source>
</evidence>
<evidence type="ECO:0000313" key="2">
    <source>
        <dbReference type="EMBL" id="PNP59415.1"/>
    </source>
</evidence>
<dbReference type="OrthoDB" id="5217604at2759"/>
<dbReference type="Proteomes" id="UP000236290">
    <property type="component" value="Unassembled WGS sequence"/>
</dbReference>
<name>A0A2K0UNT0_TRIHA</name>
<evidence type="ECO:0000313" key="3">
    <source>
        <dbReference type="Proteomes" id="UP000236290"/>
    </source>
</evidence>
<accession>A0A2K0UNT0</accession>
<feature type="compositionally biased region" description="Polar residues" evidence="1">
    <location>
        <begin position="1"/>
        <end position="13"/>
    </location>
</feature>
<dbReference type="EMBL" id="MTYI01000007">
    <property type="protein sequence ID" value="PNP59415.1"/>
    <property type="molecule type" value="Genomic_DNA"/>
</dbReference>
<sequence>MQLSDKISESFHTSTRHDGTEAHITLAEETARQLRPELDSIIESLGFDQQQYRWPSIGDAGSHEKSFRLAHHYLLARLYEPVTRFEPAATEVEDAPLELWHLCLTNCMSATKAYFENLLATRPDGWYPYQSTIATKPIIFVIILAARLHLIKIPGWNAKMACPEFDLSSTIDRFASHLEEAEEALKQDVAKFAHSIKLNLKPEETMKSKRLAELAKRAESVKVWYEAERSGVVTNEHFGDGARGPAIMAEDERSAGGFWWPRQPRWFNGLYENSAWNFDDIGS</sequence>